<gene>
    <name evidence="2" type="ORF">GTC6_02195</name>
</gene>
<organism evidence="2 3">
    <name type="scientific">Gordonia terrae C-6</name>
    <dbReference type="NCBI Taxonomy" id="1316928"/>
    <lineage>
        <taxon>Bacteria</taxon>
        <taxon>Bacillati</taxon>
        <taxon>Actinomycetota</taxon>
        <taxon>Actinomycetes</taxon>
        <taxon>Mycobacteriales</taxon>
        <taxon>Gordoniaceae</taxon>
        <taxon>Gordonia</taxon>
    </lineage>
</organism>
<protein>
    <recommendedName>
        <fullName evidence="4">Lipoprotein</fullName>
    </recommendedName>
</protein>
<dbReference type="Proteomes" id="UP000013569">
    <property type="component" value="Unassembled WGS sequence"/>
</dbReference>
<proteinExistence type="predicted"/>
<feature type="chain" id="PRO_5039309104" description="Lipoprotein" evidence="1">
    <location>
        <begin position="24"/>
        <end position="179"/>
    </location>
</feature>
<feature type="signal peptide" evidence="1">
    <location>
        <begin position="1"/>
        <end position="23"/>
    </location>
</feature>
<accession>R7YEA8</accession>
<dbReference type="EMBL" id="AQPW01000002">
    <property type="protein sequence ID" value="EON34380.1"/>
    <property type="molecule type" value="Genomic_DNA"/>
</dbReference>
<reference evidence="2 3" key="1">
    <citation type="journal article" date="2013" name="Genome Announc.">
        <title>Draft Genome Sequence of a Benzothiophene-Desulfurizing Bacterium, Gordona terrae Strain C-6.</title>
        <authorList>
            <person name="Wang W."/>
            <person name="Ma T."/>
            <person name="Ren Y."/>
            <person name="Li G."/>
        </authorList>
    </citation>
    <scope>NUCLEOTIDE SEQUENCE [LARGE SCALE GENOMIC DNA]</scope>
    <source>
        <strain evidence="2 3">C-6</strain>
    </source>
</reference>
<evidence type="ECO:0000313" key="2">
    <source>
        <dbReference type="EMBL" id="EON34380.1"/>
    </source>
</evidence>
<evidence type="ECO:0000313" key="3">
    <source>
        <dbReference type="Proteomes" id="UP000013569"/>
    </source>
</evidence>
<dbReference type="OrthoDB" id="4381932at2"/>
<dbReference type="PATRIC" id="fig|1316928.3.peg.445"/>
<dbReference type="AlphaFoldDB" id="R7YEA8"/>
<name>R7YEA8_9ACTN</name>
<evidence type="ECO:0000256" key="1">
    <source>
        <dbReference type="SAM" id="SignalP"/>
    </source>
</evidence>
<comment type="caution">
    <text evidence="2">The sequence shown here is derived from an EMBL/GenBank/DDBJ whole genome shotgun (WGS) entry which is preliminary data.</text>
</comment>
<dbReference type="PROSITE" id="PS51257">
    <property type="entry name" value="PROKAR_LIPOPROTEIN"/>
    <property type="match status" value="1"/>
</dbReference>
<sequence length="179" mass="19066">MPPKAPWTLGPALAAATLTLAVACTDNGIERAAMTRATSSSPVDGPAPPIRIAVETPSDVVRPRIDLWPLPDDAALRPEQRRAAEALVRLSSGSDGEKLAQRSTCRVLSDIQSPPLDASGWQVRIVATDTMQYGHALLAAPQQQAADDAVVALARLLHDIDTVARQPYRPVFVQGCSPY</sequence>
<evidence type="ECO:0008006" key="4">
    <source>
        <dbReference type="Google" id="ProtNLM"/>
    </source>
</evidence>
<dbReference type="RefSeq" id="WP_010840922.1">
    <property type="nucleotide sequence ID" value="NZ_AQPW01000002.1"/>
</dbReference>
<keyword evidence="1" id="KW-0732">Signal</keyword>